<evidence type="ECO:0000256" key="1">
    <source>
        <dbReference type="SAM" id="Phobius"/>
    </source>
</evidence>
<dbReference type="EMBL" id="GBRH01224822">
    <property type="protein sequence ID" value="JAD73073.1"/>
    <property type="molecule type" value="Transcribed_RNA"/>
</dbReference>
<evidence type="ECO:0000313" key="2">
    <source>
        <dbReference type="EMBL" id="JAD73073.1"/>
    </source>
</evidence>
<protein>
    <submittedName>
        <fullName evidence="2">Uncharacterized protein</fullName>
    </submittedName>
</protein>
<name>A0A0A9CF47_ARUDO</name>
<accession>A0A0A9CF47</accession>
<reference evidence="2" key="2">
    <citation type="journal article" date="2015" name="Data Brief">
        <title>Shoot transcriptome of the giant reed, Arundo donax.</title>
        <authorList>
            <person name="Barrero R.A."/>
            <person name="Guerrero F.D."/>
            <person name="Moolhuijzen P."/>
            <person name="Goolsby J.A."/>
            <person name="Tidwell J."/>
            <person name="Bellgard S.E."/>
            <person name="Bellgard M.I."/>
        </authorList>
    </citation>
    <scope>NUCLEOTIDE SEQUENCE</scope>
    <source>
        <tissue evidence="2">Shoot tissue taken approximately 20 cm above the soil surface</tissue>
    </source>
</reference>
<dbReference type="AlphaFoldDB" id="A0A0A9CF47"/>
<feature type="transmembrane region" description="Helical" evidence="1">
    <location>
        <begin position="12"/>
        <end position="36"/>
    </location>
</feature>
<keyword evidence="1" id="KW-1133">Transmembrane helix</keyword>
<sequence>MVSYVQCSVHENTLCLCLITLWIVAMLCSGCITSFFSDYLMDGCHVATWHEC</sequence>
<reference evidence="2" key="1">
    <citation type="submission" date="2014-09" db="EMBL/GenBank/DDBJ databases">
        <authorList>
            <person name="Magalhaes I.L.F."/>
            <person name="Oliveira U."/>
            <person name="Santos F.R."/>
            <person name="Vidigal T.H.D.A."/>
            <person name="Brescovit A.D."/>
            <person name="Santos A.J."/>
        </authorList>
    </citation>
    <scope>NUCLEOTIDE SEQUENCE</scope>
    <source>
        <tissue evidence="2">Shoot tissue taken approximately 20 cm above the soil surface</tissue>
    </source>
</reference>
<keyword evidence="1" id="KW-0472">Membrane</keyword>
<keyword evidence="1" id="KW-0812">Transmembrane</keyword>
<proteinExistence type="predicted"/>
<organism evidence="2">
    <name type="scientific">Arundo donax</name>
    <name type="common">Giant reed</name>
    <name type="synonym">Donax arundinaceus</name>
    <dbReference type="NCBI Taxonomy" id="35708"/>
    <lineage>
        <taxon>Eukaryota</taxon>
        <taxon>Viridiplantae</taxon>
        <taxon>Streptophyta</taxon>
        <taxon>Embryophyta</taxon>
        <taxon>Tracheophyta</taxon>
        <taxon>Spermatophyta</taxon>
        <taxon>Magnoliopsida</taxon>
        <taxon>Liliopsida</taxon>
        <taxon>Poales</taxon>
        <taxon>Poaceae</taxon>
        <taxon>PACMAD clade</taxon>
        <taxon>Arundinoideae</taxon>
        <taxon>Arundineae</taxon>
        <taxon>Arundo</taxon>
    </lineage>
</organism>